<sequence>MVAGNMLIGEFSQRTGCAIETIRFYEKVGVLPEAQRRGRYRQYSASDVGRLIFVRRARELGFTLEGVRALLGLSALGSEACGEVRILAATHLADVRTRIADLRSMESILAQAVEQCDAGLKATCPLIDVLSAETAQRKI</sequence>
<evidence type="ECO:0000313" key="4">
    <source>
        <dbReference type="Proteomes" id="UP001279553"/>
    </source>
</evidence>
<keyword evidence="1" id="KW-0238">DNA-binding</keyword>
<evidence type="ECO:0000256" key="1">
    <source>
        <dbReference type="ARBA" id="ARBA00023125"/>
    </source>
</evidence>
<dbReference type="InterPro" id="IPR047057">
    <property type="entry name" value="MerR_fam"/>
</dbReference>
<dbReference type="PROSITE" id="PS00552">
    <property type="entry name" value="HTH_MERR_1"/>
    <property type="match status" value="1"/>
</dbReference>
<dbReference type="InterPro" id="IPR009061">
    <property type="entry name" value="DNA-bd_dom_put_sf"/>
</dbReference>
<comment type="caution">
    <text evidence="3">The sequence shown here is derived from an EMBL/GenBank/DDBJ whole genome shotgun (WGS) entry which is preliminary data.</text>
</comment>
<dbReference type="Proteomes" id="UP001279553">
    <property type="component" value="Unassembled WGS sequence"/>
</dbReference>
<evidence type="ECO:0000259" key="2">
    <source>
        <dbReference type="PROSITE" id="PS50937"/>
    </source>
</evidence>
<dbReference type="InterPro" id="IPR000551">
    <property type="entry name" value="MerR-type_HTH_dom"/>
</dbReference>
<dbReference type="SMART" id="SM00422">
    <property type="entry name" value="HTH_MERR"/>
    <property type="match status" value="1"/>
</dbReference>
<dbReference type="Pfam" id="PF13411">
    <property type="entry name" value="MerR_1"/>
    <property type="match status" value="1"/>
</dbReference>
<dbReference type="RefSeq" id="WP_319612327.1">
    <property type="nucleotide sequence ID" value="NZ_JAWXYB010000001.1"/>
</dbReference>
<dbReference type="EMBL" id="JAWXYB010000001">
    <property type="protein sequence ID" value="MDX5929186.1"/>
    <property type="molecule type" value="Genomic_DNA"/>
</dbReference>
<organism evidence="3 4">
    <name type="scientific">Acidiphilium acidophilum</name>
    <name type="common">Thiobacillus acidophilus</name>
    <dbReference type="NCBI Taxonomy" id="76588"/>
    <lineage>
        <taxon>Bacteria</taxon>
        <taxon>Pseudomonadati</taxon>
        <taxon>Pseudomonadota</taxon>
        <taxon>Alphaproteobacteria</taxon>
        <taxon>Acetobacterales</taxon>
        <taxon>Acidocellaceae</taxon>
        <taxon>Acidiphilium</taxon>
    </lineage>
</organism>
<reference evidence="3 4" key="1">
    <citation type="submission" date="2023-11" db="EMBL/GenBank/DDBJ databases">
        <title>MicrobeMod: A computational toolkit for identifying prokaryotic methylation and restriction-modification with nanopore sequencing.</title>
        <authorList>
            <person name="Crits-Christoph A."/>
            <person name="Kang S.C."/>
            <person name="Lee H."/>
            <person name="Ostrov N."/>
        </authorList>
    </citation>
    <scope>NUCLEOTIDE SEQUENCE [LARGE SCALE GENOMIC DNA]</scope>
    <source>
        <strain evidence="3 4">DSMZ 700</strain>
    </source>
</reference>
<evidence type="ECO:0000313" key="3">
    <source>
        <dbReference type="EMBL" id="MDX5929186.1"/>
    </source>
</evidence>
<dbReference type="PANTHER" id="PTHR30204">
    <property type="entry name" value="REDOX-CYCLING DRUG-SENSING TRANSCRIPTIONAL ACTIVATOR SOXR"/>
    <property type="match status" value="1"/>
</dbReference>
<name>A0AAW9DJU5_ACIAO</name>
<dbReference type="Gene3D" id="1.10.1660.10">
    <property type="match status" value="1"/>
</dbReference>
<feature type="domain" description="HTH merR-type" evidence="2">
    <location>
        <begin position="5"/>
        <end position="73"/>
    </location>
</feature>
<dbReference type="PRINTS" id="PR00040">
    <property type="entry name" value="HTHMERR"/>
</dbReference>
<keyword evidence="4" id="KW-1185">Reference proteome</keyword>
<dbReference type="GO" id="GO:0003700">
    <property type="term" value="F:DNA-binding transcription factor activity"/>
    <property type="evidence" value="ECO:0007669"/>
    <property type="project" value="InterPro"/>
</dbReference>
<dbReference type="PROSITE" id="PS50937">
    <property type="entry name" value="HTH_MERR_2"/>
    <property type="match status" value="1"/>
</dbReference>
<dbReference type="SUPFAM" id="SSF46955">
    <property type="entry name" value="Putative DNA-binding domain"/>
    <property type="match status" value="1"/>
</dbReference>
<gene>
    <name evidence="3" type="ORF">SIL87_00175</name>
</gene>
<protein>
    <submittedName>
        <fullName evidence="3">Helix-turn-helix domain-containing protein</fullName>
    </submittedName>
</protein>
<dbReference type="GO" id="GO:0003677">
    <property type="term" value="F:DNA binding"/>
    <property type="evidence" value="ECO:0007669"/>
    <property type="project" value="UniProtKB-KW"/>
</dbReference>
<dbReference type="CDD" id="cd04785">
    <property type="entry name" value="HTH_CadR-PbrR-like"/>
    <property type="match status" value="1"/>
</dbReference>
<accession>A0AAW9DJU5</accession>
<dbReference type="PANTHER" id="PTHR30204:SF92">
    <property type="entry name" value="HTH-TYPE TRANSCRIPTIONAL REGULATOR ZNTR"/>
    <property type="match status" value="1"/>
</dbReference>
<dbReference type="AlphaFoldDB" id="A0AAW9DJU5"/>
<proteinExistence type="predicted"/>